<gene>
    <name evidence="2" type="ORF">J2S37_000930</name>
</gene>
<accession>A0ABU2B708</accession>
<keyword evidence="1" id="KW-0732">Signal</keyword>
<dbReference type="EMBL" id="JAVDYF010000001">
    <property type="protein sequence ID" value="MDR7354392.1"/>
    <property type="molecule type" value="Genomic_DNA"/>
</dbReference>
<evidence type="ECO:0000313" key="3">
    <source>
        <dbReference type="Proteomes" id="UP001183619"/>
    </source>
</evidence>
<evidence type="ECO:0008006" key="4">
    <source>
        <dbReference type="Google" id="ProtNLM"/>
    </source>
</evidence>
<feature type="chain" id="PRO_5047494066" description="Secreted protein" evidence="1">
    <location>
        <begin position="26"/>
        <end position="177"/>
    </location>
</feature>
<reference evidence="2 3" key="1">
    <citation type="submission" date="2023-07" db="EMBL/GenBank/DDBJ databases">
        <title>Sequencing the genomes of 1000 actinobacteria strains.</title>
        <authorList>
            <person name="Klenk H.-P."/>
        </authorList>
    </citation>
    <scope>NUCLEOTIDE SEQUENCE [LARGE SCALE GENOMIC DNA]</scope>
    <source>
        <strain evidence="2 3">DSM 44508</strain>
    </source>
</reference>
<protein>
    <recommendedName>
        <fullName evidence="4">Secreted protein</fullName>
    </recommendedName>
</protein>
<feature type="signal peptide" evidence="1">
    <location>
        <begin position="1"/>
        <end position="25"/>
    </location>
</feature>
<proteinExistence type="predicted"/>
<evidence type="ECO:0000313" key="2">
    <source>
        <dbReference type="EMBL" id="MDR7354392.1"/>
    </source>
</evidence>
<dbReference type="Proteomes" id="UP001183619">
    <property type="component" value="Unassembled WGS sequence"/>
</dbReference>
<comment type="caution">
    <text evidence="2">The sequence shown here is derived from an EMBL/GenBank/DDBJ whole genome shotgun (WGS) entry which is preliminary data.</text>
</comment>
<sequence length="177" mass="19870">MRKFSSCVAAVAVATSIVMAPSAEAVELKIGPEFSPEDRALILDNAQKIEQKAKERAAKQATGVIDLAEHGTLSAVQLVESDISTVEEMWECWKNHPNSYRNPFFDGKAQNIPKFENFEYHRLHCPLVPITEKDREAAQKKIVDGSLVQSSPSLVLSFVTFFWKVIEKIRAYFGKKN</sequence>
<evidence type="ECO:0000256" key="1">
    <source>
        <dbReference type="SAM" id="SignalP"/>
    </source>
</evidence>
<name>A0ABU2B708_9CORY</name>
<organism evidence="2 3">
    <name type="scientific">Corynebacterium felinum</name>
    <dbReference type="NCBI Taxonomy" id="131318"/>
    <lineage>
        <taxon>Bacteria</taxon>
        <taxon>Bacillati</taxon>
        <taxon>Actinomycetota</taxon>
        <taxon>Actinomycetes</taxon>
        <taxon>Mycobacteriales</taxon>
        <taxon>Corynebacteriaceae</taxon>
        <taxon>Corynebacterium</taxon>
    </lineage>
</organism>
<keyword evidence="3" id="KW-1185">Reference proteome</keyword>
<dbReference type="RefSeq" id="WP_277103429.1">
    <property type="nucleotide sequence ID" value="NZ_BAAAJS010000079.1"/>
</dbReference>